<accession>A0A369J5X1</accession>
<evidence type="ECO:0000313" key="2">
    <source>
        <dbReference type="Proteomes" id="UP000076154"/>
    </source>
</evidence>
<dbReference type="AlphaFoldDB" id="A0A369J5X1"/>
<dbReference type="EMBL" id="LUEZ02000137">
    <property type="protein sequence ID" value="RDB15987.1"/>
    <property type="molecule type" value="Genomic_DNA"/>
</dbReference>
<comment type="caution">
    <text evidence="1">The sequence shown here is derived from an EMBL/GenBank/DDBJ whole genome shotgun (WGS) entry which is preliminary data.</text>
</comment>
<evidence type="ECO:0000313" key="1">
    <source>
        <dbReference type="EMBL" id="RDB15987.1"/>
    </source>
</evidence>
<gene>
    <name evidence="1" type="ORF">Hypma_003530</name>
</gene>
<keyword evidence="2" id="KW-1185">Reference proteome</keyword>
<sequence length="84" mass="9448">MILCSGCDFRRLRTTYASRSYVSGVYGVKSQSLHPNCSEHQSGTSKLWPAVPMRRMTTVYRECVAASLQLTRSAYDSATRDPPR</sequence>
<proteinExistence type="predicted"/>
<reference evidence="1" key="1">
    <citation type="submission" date="2018-04" db="EMBL/GenBank/DDBJ databases">
        <title>Whole genome sequencing of Hypsizygus marmoreus.</title>
        <authorList>
            <person name="Choi I.-G."/>
            <person name="Min B."/>
            <person name="Kim J.-G."/>
            <person name="Kim S."/>
            <person name="Oh Y.-L."/>
            <person name="Kong W.-S."/>
            <person name="Park H."/>
            <person name="Jeong J."/>
            <person name="Song E.-S."/>
        </authorList>
    </citation>
    <scope>NUCLEOTIDE SEQUENCE [LARGE SCALE GENOMIC DNA]</scope>
    <source>
        <strain evidence="1">51987-8</strain>
    </source>
</reference>
<protein>
    <submittedName>
        <fullName evidence="1">Uncharacterized protein</fullName>
    </submittedName>
</protein>
<name>A0A369J5X1_HYPMA</name>
<dbReference type="Proteomes" id="UP000076154">
    <property type="component" value="Unassembled WGS sequence"/>
</dbReference>
<dbReference type="InParanoid" id="A0A369J5X1"/>
<organism evidence="1 2">
    <name type="scientific">Hypsizygus marmoreus</name>
    <name type="common">White beech mushroom</name>
    <name type="synonym">Agaricus marmoreus</name>
    <dbReference type="NCBI Taxonomy" id="39966"/>
    <lineage>
        <taxon>Eukaryota</taxon>
        <taxon>Fungi</taxon>
        <taxon>Dikarya</taxon>
        <taxon>Basidiomycota</taxon>
        <taxon>Agaricomycotina</taxon>
        <taxon>Agaricomycetes</taxon>
        <taxon>Agaricomycetidae</taxon>
        <taxon>Agaricales</taxon>
        <taxon>Tricholomatineae</taxon>
        <taxon>Lyophyllaceae</taxon>
        <taxon>Hypsizygus</taxon>
    </lineage>
</organism>